<dbReference type="InterPro" id="IPR014729">
    <property type="entry name" value="Rossmann-like_a/b/a_fold"/>
</dbReference>
<comment type="catalytic activity">
    <reaction evidence="12">
        <text>cyclobutadipyrimidine (in DNA) = 2 pyrimidine residues (in DNA).</text>
        <dbReference type="EC" id="4.1.99.3"/>
    </reaction>
</comment>
<dbReference type="Gene3D" id="1.10.579.10">
    <property type="entry name" value="DNA Cyclobutane Dipyrimidine Photolyase, subunit A, domain 3"/>
    <property type="match status" value="1"/>
</dbReference>
<feature type="domain" description="Photolyase/cryptochrome alpha/beta" evidence="13">
    <location>
        <begin position="20"/>
        <end position="150"/>
    </location>
</feature>
<keyword evidence="5" id="KW-0285">Flavoprotein</keyword>
<protein>
    <recommendedName>
        <fullName evidence="4">Deoxyribodipyrimidine photo-lyase</fullName>
        <ecNumber evidence="3">4.1.99.3</ecNumber>
    </recommendedName>
    <alternativeName>
        <fullName evidence="11">DNA photolyase</fullName>
    </alternativeName>
</protein>
<evidence type="ECO:0000256" key="11">
    <source>
        <dbReference type="ARBA" id="ARBA00031671"/>
    </source>
</evidence>
<dbReference type="Gene3D" id="1.25.40.80">
    <property type="match status" value="1"/>
</dbReference>
<dbReference type="Pfam" id="PF00875">
    <property type="entry name" value="DNA_photolyase"/>
    <property type="match status" value="1"/>
</dbReference>
<evidence type="ECO:0000256" key="1">
    <source>
        <dbReference type="ARBA" id="ARBA00001974"/>
    </source>
</evidence>
<dbReference type="Gene3D" id="3.40.50.620">
    <property type="entry name" value="HUPs"/>
    <property type="match status" value="1"/>
</dbReference>
<evidence type="ECO:0000256" key="7">
    <source>
        <dbReference type="ARBA" id="ARBA00022827"/>
    </source>
</evidence>
<comment type="caution">
    <text evidence="14">The sequence shown here is derived from an EMBL/GenBank/DDBJ whole genome shotgun (WGS) entry which is preliminary data.</text>
</comment>
<dbReference type="InterPro" id="IPR006050">
    <property type="entry name" value="DNA_photolyase_N"/>
</dbReference>
<dbReference type="SUPFAM" id="SSF48173">
    <property type="entry name" value="Cryptochrome/photolyase FAD-binding domain"/>
    <property type="match status" value="1"/>
</dbReference>
<evidence type="ECO:0000313" key="14">
    <source>
        <dbReference type="EMBL" id="MEN1761026.1"/>
    </source>
</evidence>
<evidence type="ECO:0000256" key="10">
    <source>
        <dbReference type="ARBA" id="ARBA00023239"/>
    </source>
</evidence>
<accession>A0ABU9VV38</accession>
<dbReference type="InterPro" id="IPR036155">
    <property type="entry name" value="Crypto/Photolyase_N_sf"/>
</dbReference>
<dbReference type="PANTHER" id="PTHR10211">
    <property type="entry name" value="DEOXYRIBODIPYRIMIDINE PHOTOLYASE"/>
    <property type="match status" value="1"/>
</dbReference>
<dbReference type="Proteomes" id="UP001407405">
    <property type="component" value="Unassembled WGS sequence"/>
</dbReference>
<evidence type="ECO:0000256" key="9">
    <source>
        <dbReference type="ARBA" id="ARBA00023204"/>
    </source>
</evidence>
<dbReference type="PROSITE" id="PS01084">
    <property type="entry name" value="DNA_PHOTOLYASES_2_2"/>
    <property type="match status" value="1"/>
</dbReference>
<dbReference type="SUPFAM" id="SSF52425">
    <property type="entry name" value="Cryptochrome/photolyase, N-terminal domain"/>
    <property type="match status" value="1"/>
</dbReference>
<sequence>MKERIRVLQEDHNIKRSRRGPVVFWMSRDQRAEDHWGLLYARGQADILRTFLVVVFCVAPNYLLANQSHYHFMIQGLKEVAVDLENKGIPFHVIQGKPQVCIPKLISEWDASMLVMDFNPLRIKRDWENEIIEAVDCAVHQVDSHNIVPCWKASEKLEYAAYTFRPRIMSKLKEYMTDYPPVASQKVSPEWFVNQNWEWMKEAKSPEKYTFHFQSGKKAATTQLNRFLERGIHQYGTESNQPLSDAVSRLSPYIHFGQISTQRIALEIIKNENHSIHQEAFLEQLIVRRELSDNFCYYQPFYDQPAAFPRWARETLSQHENDQREYLYTREELESAATHDMLWNAAQLEMKWTGYLHGYLRMYWAKKILEWSPAATTAQQVAIYLNDTYLLDGRDPNGYAGIAWSIGGVHDRAWAERSIFGKVRYMNKQGCRRKFDVDAYIDGVLRYRGNE</sequence>
<name>A0ABU9VV38_9CLOT</name>
<evidence type="ECO:0000256" key="12">
    <source>
        <dbReference type="ARBA" id="ARBA00033999"/>
    </source>
</evidence>
<dbReference type="EC" id="4.1.99.3" evidence="3"/>
<keyword evidence="8" id="KW-0238">DNA-binding</keyword>
<evidence type="ECO:0000256" key="8">
    <source>
        <dbReference type="ARBA" id="ARBA00023125"/>
    </source>
</evidence>
<keyword evidence="6" id="KW-0227">DNA damage</keyword>
<evidence type="ECO:0000259" key="13">
    <source>
        <dbReference type="PROSITE" id="PS51645"/>
    </source>
</evidence>
<evidence type="ECO:0000313" key="15">
    <source>
        <dbReference type="Proteomes" id="UP001407405"/>
    </source>
</evidence>
<dbReference type="NCBIfam" id="TIGR00591">
    <property type="entry name" value="phr2"/>
    <property type="match status" value="1"/>
</dbReference>
<keyword evidence="9" id="KW-0234">DNA repair</keyword>
<dbReference type="InterPro" id="IPR036134">
    <property type="entry name" value="Crypto/Photolyase_FAD-like_sf"/>
</dbReference>
<dbReference type="PROSITE" id="PS51645">
    <property type="entry name" value="PHR_CRY_ALPHA_BETA"/>
    <property type="match status" value="1"/>
</dbReference>
<dbReference type="RefSeq" id="WP_343186345.1">
    <property type="nucleotide sequence ID" value="NZ_JBCITM010000011.1"/>
</dbReference>
<gene>
    <name evidence="14" type="primary">phrB</name>
    <name evidence="14" type="ORF">AAIG11_11100</name>
</gene>
<reference evidence="14 15" key="1">
    <citation type="submission" date="2024-04" db="EMBL/GenBank/DDBJ databases">
        <title>Genome sequencing and metabolic network reconstruction of aminoacids and betaine degradation by Anoxynatronum sibiricum.</title>
        <authorList>
            <person name="Detkova E.N."/>
            <person name="Boltjanskaja Y.V."/>
            <person name="Mardanov A.V."/>
            <person name="Kevbrin V."/>
        </authorList>
    </citation>
    <scope>NUCLEOTIDE SEQUENCE [LARGE SCALE GENOMIC DNA]</scope>
    <source>
        <strain evidence="14 15">Z-7981</strain>
    </source>
</reference>
<evidence type="ECO:0000256" key="5">
    <source>
        <dbReference type="ARBA" id="ARBA00022630"/>
    </source>
</evidence>
<keyword evidence="10 14" id="KW-0456">Lyase</keyword>
<keyword evidence="7" id="KW-0274">FAD</keyword>
<proteinExistence type="inferred from homology"/>
<evidence type="ECO:0000256" key="4">
    <source>
        <dbReference type="ARBA" id="ARBA00014046"/>
    </source>
</evidence>
<dbReference type="EMBL" id="JBCITM010000011">
    <property type="protein sequence ID" value="MEN1761026.1"/>
    <property type="molecule type" value="Genomic_DNA"/>
</dbReference>
<dbReference type="InterPro" id="IPR008148">
    <property type="entry name" value="DNA_photolyase_2"/>
</dbReference>
<evidence type="ECO:0000256" key="3">
    <source>
        <dbReference type="ARBA" id="ARBA00013149"/>
    </source>
</evidence>
<dbReference type="InterPro" id="IPR032673">
    <property type="entry name" value="DNA_photolyase_2_CS"/>
</dbReference>
<evidence type="ECO:0000256" key="6">
    <source>
        <dbReference type="ARBA" id="ARBA00022763"/>
    </source>
</evidence>
<comment type="cofactor">
    <cofactor evidence="1">
        <name>FAD</name>
        <dbReference type="ChEBI" id="CHEBI:57692"/>
    </cofactor>
</comment>
<comment type="similarity">
    <text evidence="2">Belongs to the DNA photolyase class-2 family.</text>
</comment>
<organism evidence="14 15">
    <name type="scientific">Anoxynatronum sibiricum</name>
    <dbReference type="NCBI Taxonomy" id="210623"/>
    <lineage>
        <taxon>Bacteria</taxon>
        <taxon>Bacillati</taxon>
        <taxon>Bacillota</taxon>
        <taxon>Clostridia</taxon>
        <taxon>Eubacteriales</taxon>
        <taxon>Clostridiaceae</taxon>
        <taxon>Anoxynatronum</taxon>
    </lineage>
</organism>
<dbReference type="GO" id="GO:0003904">
    <property type="term" value="F:deoxyribodipyrimidine photo-lyase activity"/>
    <property type="evidence" value="ECO:0007669"/>
    <property type="project" value="UniProtKB-EC"/>
</dbReference>
<dbReference type="PANTHER" id="PTHR10211:SF0">
    <property type="entry name" value="DEOXYRIBODIPYRIMIDINE PHOTO-LYASE"/>
    <property type="match status" value="1"/>
</dbReference>
<keyword evidence="15" id="KW-1185">Reference proteome</keyword>
<evidence type="ECO:0000256" key="2">
    <source>
        <dbReference type="ARBA" id="ARBA00006409"/>
    </source>
</evidence>
<dbReference type="InterPro" id="IPR052219">
    <property type="entry name" value="Photolyase_Class-2"/>
</dbReference>